<feature type="compositionally biased region" description="Basic and acidic residues" evidence="1">
    <location>
        <begin position="1017"/>
        <end position="1027"/>
    </location>
</feature>
<evidence type="ECO:0000259" key="2">
    <source>
        <dbReference type="PROSITE" id="PS50878"/>
    </source>
</evidence>
<dbReference type="SUPFAM" id="SSF56672">
    <property type="entry name" value="DNA/RNA polymerases"/>
    <property type="match status" value="1"/>
</dbReference>
<keyword evidence="4" id="KW-1185">Reference proteome</keyword>
<evidence type="ECO:0000313" key="3">
    <source>
        <dbReference type="EMBL" id="CAH1256644.1"/>
    </source>
</evidence>
<dbReference type="SUPFAM" id="SSF56219">
    <property type="entry name" value="DNase I-like"/>
    <property type="match status" value="1"/>
</dbReference>
<sequence>MEKPLEKVGAWNVRTLMDHDDTERPHRRTALVSRELDRFNIDIAALSETRLAGEGSLSEIGSNYTFFWKGRDAKERRIHGVGFAVRTSIVNRYNLVPTAINERLMTLRVPLPDNNHLTLISVYAPTLDSEDDVKESFYATLNSIIQAVPSRDKLLVLGDFNARVGRDYRLWEGILGNQGLGSCNSNGLLLLGLCAENELVITNTLFRLPNRHKTTWKHPRSKHWTILDYILTRSRDRSDVLVTRSMPGADDCWTDHRLLISRLRLRLRNLPRHNRPAKRARRFDVARLKIPEVREDYANRLTELLGETPPPAQQPDSVEADWSAFRDNISKAAEDAVGYCRRSHQDWFDQNDASIQELINQKRSARLAWENRPTRACLRRFKKAKQECQRRLRELQNLWWQDKAKEIQSYADSRDLRRFYAATKEIFGPRRGGTNTLLSADGITTLTEDQAILKRWKEHFQVLLNRPSTAANDLLRKVPQHPVRHWMSLPPSYAEFQKALKRMKAWKAPGPDNIPLELIAHGGEVVETRLFMIILRMWETKTVPADLKDATIITIFKKGDRSVCGNYRGISLLSIAGKIFARVLLDRLLTVAEEVLPESQCGFRPSRGTTDMIFCARLLQEKSREQRRPLFFVFWDLEKAFDSVPRPAMWATLRRFGCSNHFTDLVQALHDGMTGRVVTKNTISDPFSITTGLKQGCVLAPTLFSLYLGAMIHELPDTASGIQLRCRMDGGLFNTGRLRARRLSTMFNVRELQYADDNATPVDTVDALHTTVSAFDGAYSRFGLTSNVGKTKILAQGAPGQPPPDTSNVCLRGQALETVEAFPYLGSYLSNDCTAQKDIDNRIRAAHAAFGRLSKRVFLNHDLNLNTKIMVFRAIVLSTLLYGSEVWVLYRSDIKKLEQFQQQKLRAILKVKWQDLLTNEAVLLRANLPSIEPTMARHRLRWAGHVRRMPAARLPRQILFSQLEHGTRSRGAPKRRFRDQLKATLLHCDIDHANWETLAEDRTKWRRSITLGTEYMENQRRHKEETKRQRRKERLLQPRSPPTLRCTKCPRLFHTALGLGSHTRHFHPRTVLT</sequence>
<organism evidence="3 4">
    <name type="scientific">Branchiostoma lanceolatum</name>
    <name type="common">Common lancelet</name>
    <name type="synonym">Amphioxus lanceolatum</name>
    <dbReference type="NCBI Taxonomy" id="7740"/>
    <lineage>
        <taxon>Eukaryota</taxon>
        <taxon>Metazoa</taxon>
        <taxon>Chordata</taxon>
        <taxon>Cephalochordata</taxon>
        <taxon>Leptocardii</taxon>
        <taxon>Amphioxiformes</taxon>
        <taxon>Branchiostomatidae</taxon>
        <taxon>Branchiostoma</taxon>
    </lineage>
</organism>
<dbReference type="GO" id="GO:0003824">
    <property type="term" value="F:catalytic activity"/>
    <property type="evidence" value="ECO:0007669"/>
    <property type="project" value="InterPro"/>
</dbReference>
<dbReference type="Pfam" id="PF00078">
    <property type="entry name" value="RVT_1"/>
    <property type="match status" value="1"/>
</dbReference>
<name>A0A8K0EJS1_BRALA</name>
<accession>A0A8K0EJS1</accession>
<dbReference type="InterPro" id="IPR000477">
    <property type="entry name" value="RT_dom"/>
</dbReference>
<dbReference type="PROSITE" id="PS00028">
    <property type="entry name" value="ZINC_FINGER_C2H2_1"/>
    <property type="match status" value="1"/>
</dbReference>
<dbReference type="CDD" id="cd09076">
    <property type="entry name" value="L1-EN"/>
    <property type="match status" value="1"/>
</dbReference>
<dbReference type="CDD" id="cd01650">
    <property type="entry name" value="RT_nLTR_like"/>
    <property type="match status" value="1"/>
</dbReference>
<feature type="domain" description="Reverse transcriptase" evidence="2">
    <location>
        <begin position="536"/>
        <end position="829"/>
    </location>
</feature>
<dbReference type="PANTHER" id="PTHR47027">
    <property type="entry name" value="REVERSE TRANSCRIPTASE DOMAIN-CONTAINING PROTEIN"/>
    <property type="match status" value="1"/>
</dbReference>
<dbReference type="OrthoDB" id="425014at2759"/>
<evidence type="ECO:0000256" key="1">
    <source>
        <dbReference type="SAM" id="MobiDB-lite"/>
    </source>
</evidence>
<dbReference type="EMBL" id="OV696688">
    <property type="protein sequence ID" value="CAH1256644.1"/>
    <property type="molecule type" value="Genomic_DNA"/>
</dbReference>
<dbReference type="InterPro" id="IPR036691">
    <property type="entry name" value="Endo/exonu/phosph_ase_sf"/>
</dbReference>
<dbReference type="AlphaFoldDB" id="A0A8K0EJS1"/>
<dbReference type="InterPro" id="IPR013087">
    <property type="entry name" value="Znf_C2H2_type"/>
</dbReference>
<feature type="region of interest" description="Disordered" evidence="1">
    <location>
        <begin position="1017"/>
        <end position="1043"/>
    </location>
</feature>
<dbReference type="Pfam" id="PF03372">
    <property type="entry name" value="Exo_endo_phos"/>
    <property type="match status" value="1"/>
</dbReference>
<proteinExistence type="predicted"/>
<dbReference type="PANTHER" id="PTHR47027:SF20">
    <property type="entry name" value="REVERSE TRANSCRIPTASE-LIKE PROTEIN WITH RNA-DIRECTED DNA POLYMERASE DOMAIN"/>
    <property type="match status" value="1"/>
</dbReference>
<protein>
    <submittedName>
        <fullName evidence="3">Hypp1690 protein</fullName>
    </submittedName>
</protein>
<dbReference type="InterPro" id="IPR005135">
    <property type="entry name" value="Endo/exonuclease/phosphatase"/>
</dbReference>
<reference evidence="3" key="1">
    <citation type="submission" date="2022-01" db="EMBL/GenBank/DDBJ databases">
        <authorList>
            <person name="Braso-Vives M."/>
        </authorList>
    </citation>
    <scope>NUCLEOTIDE SEQUENCE</scope>
</reference>
<dbReference type="Gene3D" id="3.60.10.10">
    <property type="entry name" value="Endonuclease/exonuclease/phosphatase"/>
    <property type="match status" value="1"/>
</dbReference>
<dbReference type="Proteomes" id="UP000838412">
    <property type="component" value="Chromosome 3"/>
</dbReference>
<dbReference type="InterPro" id="IPR043502">
    <property type="entry name" value="DNA/RNA_pol_sf"/>
</dbReference>
<evidence type="ECO:0000313" key="4">
    <source>
        <dbReference type="Proteomes" id="UP000838412"/>
    </source>
</evidence>
<gene>
    <name evidence="3" type="primary">Hypp1690</name>
    <name evidence="3" type="ORF">BLAG_LOCUS14842</name>
</gene>
<dbReference type="PROSITE" id="PS50878">
    <property type="entry name" value="RT_POL"/>
    <property type="match status" value="1"/>
</dbReference>